<dbReference type="EMBL" id="JAXARY010000005">
    <property type="protein sequence ID" value="MDX8127146.1"/>
    <property type="molecule type" value="Genomic_DNA"/>
</dbReference>
<dbReference type="Gene3D" id="3.40.50.2000">
    <property type="entry name" value="Glycogen Phosphorylase B"/>
    <property type="match status" value="2"/>
</dbReference>
<gene>
    <name evidence="3" type="ORF">QLH52_07630</name>
</gene>
<dbReference type="SUPFAM" id="SSF53756">
    <property type="entry name" value="UDP-Glycosyltransferase/glycogen phosphorylase"/>
    <property type="match status" value="1"/>
</dbReference>
<keyword evidence="4" id="KW-1185">Reference proteome</keyword>
<dbReference type="InterPro" id="IPR028098">
    <property type="entry name" value="Glyco_trans_4-like_N"/>
</dbReference>
<dbReference type="PANTHER" id="PTHR45947:SF14">
    <property type="entry name" value="SLL1723 PROTEIN"/>
    <property type="match status" value="1"/>
</dbReference>
<evidence type="ECO:0000313" key="3">
    <source>
        <dbReference type="EMBL" id="MDX8127146.1"/>
    </source>
</evidence>
<name>A0ABU4UCJ7_9GAMM</name>
<keyword evidence="3" id="KW-0328">Glycosyltransferase</keyword>
<dbReference type="EC" id="2.4.-.-" evidence="3"/>
<proteinExistence type="predicted"/>
<accession>A0ABU4UCJ7</accession>
<dbReference type="CDD" id="cd03801">
    <property type="entry name" value="GT4_PimA-like"/>
    <property type="match status" value="1"/>
</dbReference>
<reference evidence="3 4" key="1">
    <citation type="submission" date="2023-11" db="EMBL/GenBank/DDBJ databases">
        <authorList>
            <person name="Ouyang M.-Y."/>
        </authorList>
    </citation>
    <scope>NUCLEOTIDE SEQUENCE [LARGE SCALE GENOMIC DNA]</scope>
    <source>
        <strain evidence="3 4">OY6</strain>
    </source>
</reference>
<protein>
    <submittedName>
        <fullName evidence="3">Glycosyltransferase family 4 protein</fullName>
        <ecNumber evidence="3">2.4.-.-</ecNumber>
    </submittedName>
</protein>
<dbReference type="Pfam" id="PF13439">
    <property type="entry name" value="Glyco_transf_4"/>
    <property type="match status" value="1"/>
</dbReference>
<dbReference type="Proteomes" id="UP001284537">
    <property type="component" value="Unassembled WGS sequence"/>
</dbReference>
<dbReference type="PANTHER" id="PTHR45947">
    <property type="entry name" value="SULFOQUINOVOSYL TRANSFERASE SQD2"/>
    <property type="match status" value="1"/>
</dbReference>
<dbReference type="InterPro" id="IPR001296">
    <property type="entry name" value="Glyco_trans_1"/>
</dbReference>
<evidence type="ECO:0000259" key="1">
    <source>
        <dbReference type="Pfam" id="PF00534"/>
    </source>
</evidence>
<dbReference type="GO" id="GO:0016757">
    <property type="term" value="F:glycosyltransferase activity"/>
    <property type="evidence" value="ECO:0007669"/>
    <property type="project" value="UniProtKB-KW"/>
</dbReference>
<feature type="domain" description="Glycosyltransferase subfamily 4-like N-terminal" evidence="2">
    <location>
        <begin position="20"/>
        <end position="195"/>
    </location>
</feature>
<evidence type="ECO:0000259" key="2">
    <source>
        <dbReference type="Pfam" id="PF13439"/>
    </source>
</evidence>
<comment type="caution">
    <text evidence="3">The sequence shown here is derived from an EMBL/GenBank/DDBJ whole genome shotgun (WGS) entry which is preliminary data.</text>
</comment>
<sequence length="383" mass="43019">MNSKCKLVVVTMMTPHGETGVQTHFNAILNEAAKRGVEAYLVHPYSEDVLVARKIAGAIAKLFRVLNKEWMILWNRWTHYLLITHLLKRQLKQCPGEIVMYAQDTLSCRAALASKGPGHKVVTVVHFNISEAHEALTKGQTIEGGPLYNHLQKSERESLPYVDKILFVSNFMQTEVKLRLPLVNSIPKVVIANFIQDQSSVKHKSELQGDLITIGTLEKRKNQIFILKVLANAHARGHKYKLTIIGDGPDRIMLQNKVLELNLEDSVTFLGFQSNASKYMPGHRLYVHSAIMENLSITLIEALSNSLPIIAPAVGGIPEIFSEGEQGYFWPLDDEEEATNILCSVLENKSDYAKFAAQARVKFVESFSENILASRWIDELTNT</sequence>
<evidence type="ECO:0000313" key="4">
    <source>
        <dbReference type="Proteomes" id="UP001284537"/>
    </source>
</evidence>
<feature type="domain" description="Glycosyl transferase family 1" evidence="1">
    <location>
        <begin position="206"/>
        <end position="360"/>
    </location>
</feature>
<dbReference type="RefSeq" id="WP_319961122.1">
    <property type="nucleotide sequence ID" value="NZ_JAXARY010000005.1"/>
</dbReference>
<dbReference type="InterPro" id="IPR050194">
    <property type="entry name" value="Glycosyltransferase_grp1"/>
</dbReference>
<dbReference type="Pfam" id="PF00534">
    <property type="entry name" value="Glycos_transf_1"/>
    <property type="match status" value="1"/>
</dbReference>
<organism evidence="3 4">
    <name type="scientific">Methylomonas defluvii</name>
    <dbReference type="NCBI Taxonomy" id="3045149"/>
    <lineage>
        <taxon>Bacteria</taxon>
        <taxon>Pseudomonadati</taxon>
        <taxon>Pseudomonadota</taxon>
        <taxon>Gammaproteobacteria</taxon>
        <taxon>Methylococcales</taxon>
        <taxon>Methylococcaceae</taxon>
        <taxon>Methylomonas</taxon>
    </lineage>
</organism>
<keyword evidence="3" id="KW-0808">Transferase</keyword>